<comment type="similarity">
    <text evidence="1">Belongs to the carbon-nitrogen hydrolase superfamily. NIT1/NIT2 family.</text>
</comment>
<dbReference type="PANTHER" id="PTHR23088">
    <property type="entry name" value="NITRILASE-RELATED"/>
    <property type="match status" value="1"/>
</dbReference>
<keyword evidence="4" id="KW-0378">Hydrolase</keyword>
<accession>A0A7W4VT79</accession>
<sequence length="265" mass="27225">MSTLLVAAAQAAAVSGDLAANVGTAARLVDLAAGQGVRLVVLPEAFLTGYDVEAFTGPLPDVADLGGWLDPLRAASAEGGVTVVAGAAVCRGDARRLSLVVVRPDGSATAPYDKQHLDGLEKQLFTVGDHGASIDVDGVELGLSVCYDGCFPEHAQAAALDGAVGYLAAAAYFPGGGHRRDLYYAARAVENGMYVVLAGLTGRCGAWEFIGGSAVYDPEGRPLARLDDGEGLAIAEIDTEVVAQTRATHTMVHDHRASLGPRVRA</sequence>
<dbReference type="SUPFAM" id="SSF56317">
    <property type="entry name" value="Carbon-nitrogen hydrolase"/>
    <property type="match status" value="1"/>
</dbReference>
<dbReference type="PROSITE" id="PS50263">
    <property type="entry name" value="CN_HYDROLASE"/>
    <property type="match status" value="1"/>
</dbReference>
<dbReference type="RefSeq" id="WP_183591262.1">
    <property type="nucleotide sequence ID" value="NZ_JACHWR010000001.1"/>
</dbReference>
<feature type="signal peptide" evidence="2">
    <location>
        <begin position="1"/>
        <end position="19"/>
    </location>
</feature>
<dbReference type="EMBL" id="JACHWR010000001">
    <property type="protein sequence ID" value="MBB3041350.1"/>
    <property type="molecule type" value="Genomic_DNA"/>
</dbReference>
<evidence type="ECO:0000256" key="1">
    <source>
        <dbReference type="ARBA" id="ARBA00010613"/>
    </source>
</evidence>
<keyword evidence="2" id="KW-0732">Signal</keyword>
<dbReference type="AlphaFoldDB" id="A0A7W4VT79"/>
<feature type="domain" description="CN hydrolase" evidence="3">
    <location>
        <begin position="4"/>
        <end position="239"/>
    </location>
</feature>
<name>A0A7W4VT79_9ACTN</name>
<dbReference type="InterPro" id="IPR036526">
    <property type="entry name" value="C-N_Hydrolase_sf"/>
</dbReference>
<feature type="chain" id="PRO_5038854005" evidence="2">
    <location>
        <begin position="20"/>
        <end position="265"/>
    </location>
</feature>
<keyword evidence="5" id="KW-1185">Reference proteome</keyword>
<evidence type="ECO:0000259" key="3">
    <source>
        <dbReference type="PROSITE" id="PS50263"/>
    </source>
</evidence>
<protein>
    <submittedName>
        <fullName evidence="4">Putative amidohydrolase</fullName>
    </submittedName>
</protein>
<dbReference type="PANTHER" id="PTHR23088:SF27">
    <property type="entry name" value="DEAMINATED GLUTATHIONE AMIDASE"/>
    <property type="match status" value="1"/>
</dbReference>
<dbReference type="CDD" id="cd07197">
    <property type="entry name" value="nitrilase"/>
    <property type="match status" value="1"/>
</dbReference>
<dbReference type="Gene3D" id="3.60.110.10">
    <property type="entry name" value="Carbon-nitrogen hydrolase"/>
    <property type="match status" value="1"/>
</dbReference>
<evidence type="ECO:0000313" key="5">
    <source>
        <dbReference type="Proteomes" id="UP000589626"/>
    </source>
</evidence>
<gene>
    <name evidence="4" type="ORF">FHU40_001151</name>
</gene>
<evidence type="ECO:0000313" key="4">
    <source>
        <dbReference type="EMBL" id="MBB3041350.1"/>
    </source>
</evidence>
<comment type="caution">
    <text evidence="4">The sequence shown here is derived from an EMBL/GenBank/DDBJ whole genome shotgun (WGS) entry which is preliminary data.</text>
</comment>
<organism evidence="4 5">
    <name type="scientific">Nocardioides soli</name>
    <dbReference type="NCBI Taxonomy" id="1036020"/>
    <lineage>
        <taxon>Bacteria</taxon>
        <taxon>Bacillati</taxon>
        <taxon>Actinomycetota</taxon>
        <taxon>Actinomycetes</taxon>
        <taxon>Propionibacteriales</taxon>
        <taxon>Nocardioidaceae</taxon>
        <taxon>Nocardioides</taxon>
    </lineage>
</organism>
<dbReference type="InterPro" id="IPR003010">
    <property type="entry name" value="C-N_Hydrolase"/>
</dbReference>
<dbReference type="Proteomes" id="UP000589626">
    <property type="component" value="Unassembled WGS sequence"/>
</dbReference>
<evidence type="ECO:0000256" key="2">
    <source>
        <dbReference type="SAM" id="SignalP"/>
    </source>
</evidence>
<dbReference type="GO" id="GO:0016787">
    <property type="term" value="F:hydrolase activity"/>
    <property type="evidence" value="ECO:0007669"/>
    <property type="project" value="UniProtKB-KW"/>
</dbReference>
<proteinExistence type="inferred from homology"/>
<dbReference type="Pfam" id="PF00795">
    <property type="entry name" value="CN_hydrolase"/>
    <property type="match status" value="1"/>
</dbReference>
<reference evidence="4 5" key="1">
    <citation type="submission" date="2020-08" db="EMBL/GenBank/DDBJ databases">
        <title>Sequencing the genomes of 1000 actinobacteria strains.</title>
        <authorList>
            <person name="Klenk H.-P."/>
        </authorList>
    </citation>
    <scope>NUCLEOTIDE SEQUENCE [LARGE SCALE GENOMIC DNA]</scope>
    <source>
        <strain evidence="4 5">DSM 105498</strain>
    </source>
</reference>